<evidence type="ECO:0000256" key="2">
    <source>
        <dbReference type="ARBA" id="ARBA00022771"/>
    </source>
</evidence>
<dbReference type="InterPro" id="IPR000315">
    <property type="entry name" value="Znf_B-box"/>
</dbReference>
<dbReference type="AlphaFoldDB" id="A0AAV2SU66"/>
<dbReference type="PROSITE" id="PS00518">
    <property type="entry name" value="ZF_RING_1"/>
    <property type="match status" value="1"/>
</dbReference>
<dbReference type="SUPFAM" id="SSF57850">
    <property type="entry name" value="RING/U-box"/>
    <property type="match status" value="1"/>
</dbReference>
<feature type="non-terminal residue" evidence="8">
    <location>
        <position position="270"/>
    </location>
</feature>
<dbReference type="Proteomes" id="UP001497623">
    <property type="component" value="Unassembled WGS sequence"/>
</dbReference>
<dbReference type="PANTHER" id="PTHR25462">
    <property type="entry name" value="BONUS, ISOFORM C-RELATED"/>
    <property type="match status" value="1"/>
</dbReference>
<evidence type="ECO:0000256" key="4">
    <source>
        <dbReference type="PROSITE-ProRule" id="PRU00024"/>
    </source>
</evidence>
<keyword evidence="9" id="KW-1185">Reference proteome</keyword>
<dbReference type="SUPFAM" id="SSF57845">
    <property type="entry name" value="B-box zinc-binding domain"/>
    <property type="match status" value="1"/>
</dbReference>
<evidence type="ECO:0000259" key="6">
    <source>
        <dbReference type="PROSITE" id="PS50089"/>
    </source>
</evidence>
<dbReference type="InterPro" id="IPR013083">
    <property type="entry name" value="Znf_RING/FYVE/PHD"/>
</dbReference>
<gene>
    <name evidence="8" type="ORF">MNOR_LOCUS40376</name>
</gene>
<dbReference type="GO" id="GO:0008270">
    <property type="term" value="F:zinc ion binding"/>
    <property type="evidence" value="ECO:0007669"/>
    <property type="project" value="UniProtKB-KW"/>
</dbReference>
<feature type="region of interest" description="Disordered" evidence="5">
    <location>
        <begin position="79"/>
        <end position="99"/>
    </location>
</feature>
<feature type="domain" description="RING-type" evidence="6">
    <location>
        <begin position="6"/>
        <end position="49"/>
    </location>
</feature>
<evidence type="ECO:0000313" key="9">
    <source>
        <dbReference type="Proteomes" id="UP001497623"/>
    </source>
</evidence>
<dbReference type="InterPro" id="IPR047153">
    <property type="entry name" value="TRIM45/56/19-like"/>
</dbReference>
<evidence type="ECO:0000256" key="3">
    <source>
        <dbReference type="ARBA" id="ARBA00022833"/>
    </source>
</evidence>
<accession>A0AAV2SU66</accession>
<comment type="caution">
    <text evidence="8">The sequence shown here is derived from an EMBL/GenBank/DDBJ whole genome shotgun (WGS) entry which is preliminary data.</text>
</comment>
<reference evidence="8 9" key="1">
    <citation type="submission" date="2024-05" db="EMBL/GenBank/DDBJ databases">
        <authorList>
            <person name="Wallberg A."/>
        </authorList>
    </citation>
    <scope>NUCLEOTIDE SEQUENCE [LARGE SCALE GENOMIC DNA]</scope>
</reference>
<keyword evidence="3" id="KW-0862">Zinc</keyword>
<dbReference type="PANTHER" id="PTHR25462:SF291">
    <property type="entry name" value="E3 UBIQUITIN-PROTEIN LIGASE TRIM45"/>
    <property type="match status" value="1"/>
</dbReference>
<keyword evidence="1" id="KW-0479">Metal-binding</keyword>
<dbReference type="EMBL" id="CAXKWB010121990">
    <property type="protein sequence ID" value="CAL4237629.1"/>
    <property type="molecule type" value="Genomic_DNA"/>
</dbReference>
<dbReference type="InterPro" id="IPR017907">
    <property type="entry name" value="Znf_RING_CS"/>
</dbReference>
<feature type="compositionally biased region" description="Acidic residues" evidence="5">
    <location>
        <begin position="85"/>
        <end position="95"/>
    </location>
</feature>
<dbReference type="PROSITE" id="PS50089">
    <property type="entry name" value="ZF_RING_2"/>
    <property type="match status" value="1"/>
</dbReference>
<dbReference type="SMART" id="SM00184">
    <property type="entry name" value="RING"/>
    <property type="match status" value="1"/>
</dbReference>
<sequence length="270" mass="30781">MDDLECEICCNRYDDANRRPKVLICGHTFCSTCMGKEITKGKSTCPTCRIPYNATSVNDFRFNVIVERLIRNMPEKLIVSTNSPDSEDEDKEDEFSGGPCSKHRKSFVYFFCQTHSLEVCRECTVINHPVTSCKIISLEDDIKMKKDETVSQANSDVRDMKDTISALSELVKEKDEIISKQEIKIQECMKTIEDATKIIAQESTANEKTRREIAEGNVKEKNIEVAIQKLINANRKKTISEGSSNVKTTSNSIRKWMKDVNGEYKMLHKV</sequence>
<protein>
    <recommendedName>
        <fullName evidence="10">RING-type domain-containing protein</fullName>
    </recommendedName>
</protein>
<evidence type="ECO:0008006" key="10">
    <source>
        <dbReference type="Google" id="ProtNLM"/>
    </source>
</evidence>
<keyword evidence="2 4" id="KW-0863">Zinc-finger</keyword>
<evidence type="ECO:0000259" key="7">
    <source>
        <dbReference type="PROSITE" id="PS50119"/>
    </source>
</evidence>
<proteinExistence type="predicted"/>
<dbReference type="Pfam" id="PF14634">
    <property type="entry name" value="zf-RING_5"/>
    <property type="match status" value="1"/>
</dbReference>
<evidence type="ECO:0000256" key="1">
    <source>
        <dbReference type="ARBA" id="ARBA00022723"/>
    </source>
</evidence>
<evidence type="ECO:0000256" key="5">
    <source>
        <dbReference type="SAM" id="MobiDB-lite"/>
    </source>
</evidence>
<name>A0AAV2SU66_MEGNR</name>
<organism evidence="8 9">
    <name type="scientific">Meganyctiphanes norvegica</name>
    <name type="common">Northern krill</name>
    <name type="synonym">Thysanopoda norvegica</name>
    <dbReference type="NCBI Taxonomy" id="48144"/>
    <lineage>
        <taxon>Eukaryota</taxon>
        <taxon>Metazoa</taxon>
        <taxon>Ecdysozoa</taxon>
        <taxon>Arthropoda</taxon>
        <taxon>Crustacea</taxon>
        <taxon>Multicrustacea</taxon>
        <taxon>Malacostraca</taxon>
        <taxon>Eumalacostraca</taxon>
        <taxon>Eucarida</taxon>
        <taxon>Euphausiacea</taxon>
        <taxon>Euphausiidae</taxon>
        <taxon>Meganyctiphanes</taxon>
    </lineage>
</organism>
<feature type="domain" description="B box-type" evidence="7">
    <location>
        <begin position="100"/>
        <end position="138"/>
    </location>
</feature>
<dbReference type="PROSITE" id="PS50119">
    <property type="entry name" value="ZF_BBOX"/>
    <property type="match status" value="1"/>
</dbReference>
<dbReference type="Gene3D" id="3.30.40.10">
    <property type="entry name" value="Zinc/RING finger domain, C3HC4 (zinc finger)"/>
    <property type="match status" value="1"/>
</dbReference>
<dbReference type="InterPro" id="IPR001841">
    <property type="entry name" value="Znf_RING"/>
</dbReference>
<evidence type="ECO:0000313" key="8">
    <source>
        <dbReference type="EMBL" id="CAL4237629.1"/>
    </source>
</evidence>
<dbReference type="GO" id="GO:0061630">
    <property type="term" value="F:ubiquitin protein ligase activity"/>
    <property type="evidence" value="ECO:0007669"/>
    <property type="project" value="TreeGrafter"/>
</dbReference>